<evidence type="ECO:0000256" key="4">
    <source>
        <dbReference type="ARBA" id="ARBA00022574"/>
    </source>
</evidence>
<dbReference type="EMBL" id="PQFF01000370">
    <property type="protein sequence ID" value="RHZ55263.1"/>
    <property type="molecule type" value="Genomic_DNA"/>
</dbReference>
<feature type="repeat" description="WD" evidence="8">
    <location>
        <begin position="268"/>
        <end position="309"/>
    </location>
</feature>
<feature type="region of interest" description="Disordered" evidence="9">
    <location>
        <begin position="879"/>
        <end position="925"/>
    </location>
</feature>
<keyword evidence="6" id="KW-0804">Transcription</keyword>
<dbReference type="InterPro" id="IPR057644">
    <property type="entry name" value="Beta-prop_WDR75_2nd"/>
</dbReference>
<feature type="domain" description="WD repeat-containing protein 75 second beta-propeller" evidence="10">
    <location>
        <begin position="370"/>
        <end position="672"/>
    </location>
</feature>
<protein>
    <recommendedName>
        <fullName evidence="10">WD repeat-containing protein 75 second beta-propeller domain-containing protein</fullName>
    </recommendedName>
</protein>
<evidence type="ECO:0000256" key="8">
    <source>
        <dbReference type="PROSITE-ProRule" id="PRU00221"/>
    </source>
</evidence>
<dbReference type="PANTHER" id="PTHR44215">
    <property type="entry name" value="WD REPEAT-CONTAINING PROTEIN 75"/>
    <property type="match status" value="1"/>
</dbReference>
<sequence length="925" mass="105135">MESKQIHSNVMKSVNTREIVISQISGGSLNKIPGVFSTDSKYFFCACSKTIKVYSVLTGDVVKKISESTERNGHKDEITCIMTDPNNSSQLYSGSLDGTVRKWDYTNSNLLEVYDLGVPIYKMKILISYPNQFFVVTGEPKKIEKKKARNNKIQMRYVLLHFKFDSPKGQPKTQILCKSWYECTGLEVSNEEEYLVVTFIQTIRVIKLKSIQNSIRLKWPKYKHQSRISCIAIHPTKSCIAIGDYKGKITYWYCLNESQIENPVISSVHWHAHKVNYVTFTSDGTYLLSGGEEAVLVIWQFETKKMSFLPRLGSEIRTISISPDQTLYAIGFLDNSIKIYSVINLEIRQSIQGLKYAQSNSNTNPLSTGLVVEPRNHYIVLNGIPGTIQFYNAHTDRHVMEVEVSLRNLVSRSFEKEITYHHVCHVAFSLNGEWMATVDSRNDGVTTPELYLKFWQFDLSSQTYVLNTRVDHPHLKSIVSLNFHRGTDDTCPNFMTVSLDNKFKIWKLNIDSKDSEKKVISWECNFVGSYRQETPSIATYSKDGSIFAIAYGSIITLWDSSLNVINYSLPLIPNNETVKHLAFTNNLPFLVTTTESHLSVWNLLTCTIWWNQNLEIHHLAVDPKNSSFVVACNNERLGECTFYIFDPRSYIPITVHNVKDIVEAIAYLPKRLSDHDNNNNNNKNKEDLISDHLSSSYIIYLNQNNDMLMLRDKEEKEIKLDNLKLYSEETKSYFTDIFGEQKNHSISTAATSSTNYSKVNQNDLKSIKINGLKKKRKVESKMINDSPLKNNGSSSFSSPSSPSSPSSSSEVIKIQNGDGDDIKQKKLSIKNISPNKKRKIKSSRISHIPHTNGFKSKTDLDSSSSSSIIEKVVKVNGKKNGKTTKTETVTASSSNNSNINNNNINNYNNNNYNNNNKNKQKKSSI</sequence>
<dbReference type="Pfam" id="PF23869">
    <property type="entry name" value="Beta-prop_WDR75_1st"/>
    <property type="match status" value="1"/>
</dbReference>
<dbReference type="STRING" id="1348612.A0A397H1M4"/>
<dbReference type="InterPro" id="IPR001680">
    <property type="entry name" value="WD40_rpt"/>
</dbReference>
<keyword evidence="7" id="KW-0539">Nucleus</keyword>
<dbReference type="InterPro" id="IPR036322">
    <property type="entry name" value="WD40_repeat_dom_sf"/>
</dbReference>
<accession>A0A397H1M4</accession>
<dbReference type="InterPro" id="IPR053826">
    <property type="entry name" value="WDR75"/>
</dbReference>
<keyword evidence="5" id="KW-0677">Repeat</keyword>
<dbReference type="OrthoDB" id="4096at2759"/>
<gene>
    <name evidence="11" type="ORF">Glove_417g53</name>
</gene>
<dbReference type="GO" id="GO:2000234">
    <property type="term" value="P:positive regulation of rRNA processing"/>
    <property type="evidence" value="ECO:0007669"/>
    <property type="project" value="TreeGrafter"/>
</dbReference>
<feature type="compositionally biased region" description="Basic residues" evidence="9">
    <location>
        <begin position="835"/>
        <end position="844"/>
    </location>
</feature>
<keyword evidence="2" id="KW-0690">Ribosome biogenesis</keyword>
<evidence type="ECO:0000313" key="12">
    <source>
        <dbReference type="Proteomes" id="UP000266861"/>
    </source>
</evidence>
<evidence type="ECO:0000256" key="2">
    <source>
        <dbReference type="ARBA" id="ARBA00022517"/>
    </source>
</evidence>
<keyword evidence="4 8" id="KW-0853">WD repeat</keyword>
<dbReference type="PANTHER" id="PTHR44215:SF1">
    <property type="entry name" value="WD REPEAT-CONTAINING PROTEIN 75"/>
    <property type="match status" value="1"/>
</dbReference>
<dbReference type="PROSITE" id="PS50294">
    <property type="entry name" value="WD_REPEATS_REGION"/>
    <property type="match status" value="2"/>
</dbReference>
<dbReference type="SMART" id="SM00320">
    <property type="entry name" value="WD40"/>
    <property type="match status" value="8"/>
</dbReference>
<name>A0A397H1M4_9GLOM</name>
<evidence type="ECO:0000256" key="7">
    <source>
        <dbReference type="ARBA" id="ARBA00023242"/>
    </source>
</evidence>
<feature type="compositionally biased region" description="Low complexity" evidence="9">
    <location>
        <begin position="793"/>
        <end position="809"/>
    </location>
</feature>
<organism evidence="11 12">
    <name type="scientific">Diversispora epigaea</name>
    <dbReference type="NCBI Taxonomy" id="1348612"/>
    <lineage>
        <taxon>Eukaryota</taxon>
        <taxon>Fungi</taxon>
        <taxon>Fungi incertae sedis</taxon>
        <taxon>Mucoromycota</taxon>
        <taxon>Glomeromycotina</taxon>
        <taxon>Glomeromycetes</taxon>
        <taxon>Diversisporales</taxon>
        <taxon>Diversisporaceae</taxon>
        <taxon>Diversispora</taxon>
    </lineage>
</organism>
<evidence type="ECO:0000256" key="9">
    <source>
        <dbReference type="SAM" id="MobiDB-lite"/>
    </source>
</evidence>
<dbReference type="AlphaFoldDB" id="A0A397H1M4"/>
<evidence type="ECO:0000313" key="11">
    <source>
        <dbReference type="EMBL" id="RHZ55263.1"/>
    </source>
</evidence>
<keyword evidence="3" id="KW-0698">rRNA processing</keyword>
<feature type="repeat" description="WD" evidence="8">
    <location>
        <begin position="71"/>
        <end position="113"/>
    </location>
</feature>
<keyword evidence="12" id="KW-1185">Reference proteome</keyword>
<evidence type="ECO:0000256" key="1">
    <source>
        <dbReference type="ARBA" id="ARBA00004604"/>
    </source>
</evidence>
<dbReference type="GO" id="GO:0003723">
    <property type="term" value="F:RNA binding"/>
    <property type="evidence" value="ECO:0007669"/>
    <property type="project" value="InterPro"/>
</dbReference>
<dbReference type="Proteomes" id="UP000266861">
    <property type="component" value="Unassembled WGS sequence"/>
</dbReference>
<evidence type="ECO:0000256" key="5">
    <source>
        <dbReference type="ARBA" id="ARBA00022737"/>
    </source>
</evidence>
<proteinExistence type="predicted"/>
<dbReference type="InterPro" id="IPR015943">
    <property type="entry name" value="WD40/YVTN_repeat-like_dom_sf"/>
</dbReference>
<dbReference type="SUPFAM" id="SSF50978">
    <property type="entry name" value="WD40 repeat-like"/>
    <property type="match status" value="2"/>
</dbReference>
<evidence type="ECO:0000256" key="3">
    <source>
        <dbReference type="ARBA" id="ARBA00022552"/>
    </source>
</evidence>
<comment type="subcellular location">
    <subcellularLocation>
        <location evidence="1">Nucleus</location>
        <location evidence="1">Nucleolus</location>
    </subcellularLocation>
</comment>
<comment type="caution">
    <text evidence="11">The sequence shown here is derived from an EMBL/GenBank/DDBJ whole genome shotgun (WGS) entry which is preliminary data.</text>
</comment>
<evidence type="ECO:0000259" key="10">
    <source>
        <dbReference type="Pfam" id="PF23769"/>
    </source>
</evidence>
<dbReference type="Gene3D" id="2.130.10.10">
    <property type="entry name" value="YVTN repeat-like/Quinoprotein amine dehydrogenase"/>
    <property type="match status" value="4"/>
</dbReference>
<evidence type="ECO:0000256" key="6">
    <source>
        <dbReference type="ARBA" id="ARBA00023163"/>
    </source>
</evidence>
<feature type="region of interest" description="Disordered" evidence="9">
    <location>
        <begin position="783"/>
        <end position="866"/>
    </location>
</feature>
<reference evidence="11 12" key="1">
    <citation type="submission" date="2018-08" db="EMBL/GenBank/DDBJ databases">
        <title>Genome and evolution of the arbuscular mycorrhizal fungus Diversispora epigaea (formerly Glomus versiforme) and its bacterial endosymbionts.</title>
        <authorList>
            <person name="Sun X."/>
            <person name="Fei Z."/>
            <person name="Harrison M."/>
        </authorList>
    </citation>
    <scope>NUCLEOTIDE SEQUENCE [LARGE SCALE GENOMIC DNA]</scope>
    <source>
        <strain evidence="11 12">IT104</strain>
    </source>
</reference>
<feature type="compositionally biased region" description="Low complexity" evidence="9">
    <location>
        <begin position="886"/>
        <end position="917"/>
    </location>
</feature>
<dbReference type="Pfam" id="PF23769">
    <property type="entry name" value="Beta-prop_WDR75_2nd"/>
    <property type="match status" value="1"/>
</dbReference>
<dbReference type="PROSITE" id="PS50082">
    <property type="entry name" value="WD_REPEATS_2"/>
    <property type="match status" value="2"/>
</dbReference>
<dbReference type="GO" id="GO:0045943">
    <property type="term" value="P:positive regulation of transcription by RNA polymerase I"/>
    <property type="evidence" value="ECO:0007669"/>
    <property type="project" value="InterPro"/>
</dbReference>
<dbReference type="GO" id="GO:0006364">
    <property type="term" value="P:rRNA processing"/>
    <property type="evidence" value="ECO:0007669"/>
    <property type="project" value="UniProtKB-KW"/>
</dbReference>
<dbReference type="GO" id="GO:0032040">
    <property type="term" value="C:small-subunit processome"/>
    <property type="evidence" value="ECO:0007669"/>
    <property type="project" value="InterPro"/>
</dbReference>